<dbReference type="GO" id="GO:0004252">
    <property type="term" value="F:serine-type endopeptidase activity"/>
    <property type="evidence" value="ECO:0007669"/>
    <property type="project" value="InterPro"/>
</dbReference>
<keyword evidence="7" id="KW-1015">Disulfide bond</keyword>
<keyword evidence="4 12" id="KW-0732">Signal</keyword>
<dbReference type="Pfam" id="PF00089">
    <property type="entry name" value="Trypsin"/>
    <property type="match status" value="1"/>
</dbReference>
<gene>
    <name evidence="14" type="ORF">WA026_010420</name>
</gene>
<dbReference type="FunFam" id="2.40.10.10:FF:000038">
    <property type="entry name" value="Serine protease"/>
    <property type="match status" value="1"/>
</dbReference>
<dbReference type="InterPro" id="IPR050127">
    <property type="entry name" value="Serine_Proteases_S1"/>
</dbReference>
<keyword evidence="15" id="KW-1185">Reference proteome</keyword>
<dbReference type="SMART" id="SM00020">
    <property type="entry name" value="Tryp_SPc"/>
    <property type="match status" value="1"/>
</dbReference>
<organism evidence="14 15">
    <name type="scientific">Henosepilachna vigintioctopunctata</name>
    <dbReference type="NCBI Taxonomy" id="420089"/>
    <lineage>
        <taxon>Eukaryota</taxon>
        <taxon>Metazoa</taxon>
        <taxon>Ecdysozoa</taxon>
        <taxon>Arthropoda</taxon>
        <taxon>Hexapoda</taxon>
        <taxon>Insecta</taxon>
        <taxon>Pterygota</taxon>
        <taxon>Neoptera</taxon>
        <taxon>Endopterygota</taxon>
        <taxon>Coleoptera</taxon>
        <taxon>Polyphaga</taxon>
        <taxon>Cucujiformia</taxon>
        <taxon>Coccinelloidea</taxon>
        <taxon>Coccinellidae</taxon>
        <taxon>Epilachninae</taxon>
        <taxon>Epilachnini</taxon>
        <taxon>Henosepilachna</taxon>
    </lineage>
</organism>
<dbReference type="InterPro" id="IPR043504">
    <property type="entry name" value="Peptidase_S1_PA_chymotrypsin"/>
</dbReference>
<keyword evidence="6 11" id="KW-0720">Serine protease</keyword>
<keyword evidence="2" id="KW-0964">Secreted</keyword>
<dbReference type="InterPro" id="IPR009003">
    <property type="entry name" value="Peptidase_S1_PA"/>
</dbReference>
<dbReference type="PANTHER" id="PTHR24264:SF65">
    <property type="entry name" value="SRCR DOMAIN-CONTAINING PROTEIN"/>
    <property type="match status" value="1"/>
</dbReference>
<comment type="caution">
    <text evidence="14">The sequence shown here is derived from an EMBL/GenBank/DDBJ whole genome shotgun (WGS) entry which is preliminary data.</text>
</comment>
<dbReference type="SUPFAM" id="SSF50494">
    <property type="entry name" value="Trypsin-like serine proteases"/>
    <property type="match status" value="1"/>
</dbReference>
<accession>A0AAW1V5J5</accession>
<protein>
    <recommendedName>
        <fullName evidence="9">Phenoloxidase-activating factor 2</fullName>
    </recommendedName>
    <alternativeName>
        <fullName evidence="10">Prophenoloxidase-activating factor II</fullName>
    </alternativeName>
</protein>
<evidence type="ECO:0000256" key="6">
    <source>
        <dbReference type="ARBA" id="ARBA00022825"/>
    </source>
</evidence>
<dbReference type="CDD" id="cd00190">
    <property type="entry name" value="Tryp_SPc"/>
    <property type="match status" value="1"/>
</dbReference>
<dbReference type="InterPro" id="IPR022700">
    <property type="entry name" value="CLIP"/>
</dbReference>
<dbReference type="PROSITE" id="PS50240">
    <property type="entry name" value="TRYPSIN_DOM"/>
    <property type="match status" value="1"/>
</dbReference>
<evidence type="ECO:0000256" key="9">
    <source>
        <dbReference type="ARBA" id="ARBA00068096"/>
    </source>
</evidence>
<evidence type="ECO:0000313" key="14">
    <source>
        <dbReference type="EMBL" id="KAK9890318.1"/>
    </source>
</evidence>
<dbReference type="PANTHER" id="PTHR24264">
    <property type="entry name" value="TRYPSIN-RELATED"/>
    <property type="match status" value="1"/>
</dbReference>
<evidence type="ECO:0000313" key="15">
    <source>
        <dbReference type="Proteomes" id="UP001431783"/>
    </source>
</evidence>
<reference evidence="14 15" key="1">
    <citation type="submission" date="2023-03" db="EMBL/GenBank/DDBJ databases">
        <title>Genome insight into feeding habits of ladybird beetles.</title>
        <authorList>
            <person name="Li H.-S."/>
            <person name="Huang Y.-H."/>
            <person name="Pang H."/>
        </authorList>
    </citation>
    <scope>NUCLEOTIDE SEQUENCE [LARGE SCALE GENOMIC DNA]</scope>
    <source>
        <strain evidence="14">SYSU_2023b</strain>
        <tissue evidence="14">Whole body</tissue>
    </source>
</reference>
<evidence type="ECO:0000256" key="7">
    <source>
        <dbReference type="ARBA" id="ARBA00023157"/>
    </source>
</evidence>
<evidence type="ECO:0000256" key="4">
    <source>
        <dbReference type="ARBA" id="ARBA00022729"/>
    </source>
</evidence>
<proteinExistence type="inferred from homology"/>
<dbReference type="Gene3D" id="2.40.10.10">
    <property type="entry name" value="Trypsin-like serine proteases"/>
    <property type="match status" value="1"/>
</dbReference>
<dbReference type="SMART" id="SM00680">
    <property type="entry name" value="CLIP"/>
    <property type="match status" value="1"/>
</dbReference>
<evidence type="ECO:0000259" key="13">
    <source>
        <dbReference type="PROSITE" id="PS50240"/>
    </source>
</evidence>
<dbReference type="InterPro" id="IPR033116">
    <property type="entry name" value="TRYPSIN_SER"/>
</dbReference>
<evidence type="ECO:0000256" key="12">
    <source>
        <dbReference type="SAM" id="SignalP"/>
    </source>
</evidence>
<feature type="chain" id="PRO_5043643294" description="Phenoloxidase-activating factor 2" evidence="12">
    <location>
        <begin position="20"/>
        <end position="401"/>
    </location>
</feature>
<evidence type="ECO:0000256" key="5">
    <source>
        <dbReference type="ARBA" id="ARBA00022801"/>
    </source>
</evidence>
<comment type="similarity">
    <text evidence="8">Belongs to the peptidase S1 family. CLIP subfamily.</text>
</comment>
<evidence type="ECO:0000256" key="1">
    <source>
        <dbReference type="ARBA" id="ARBA00004613"/>
    </source>
</evidence>
<dbReference type="InterPro" id="IPR001314">
    <property type="entry name" value="Peptidase_S1A"/>
</dbReference>
<dbReference type="PROSITE" id="PS00135">
    <property type="entry name" value="TRYPSIN_SER"/>
    <property type="match status" value="1"/>
</dbReference>
<dbReference type="Proteomes" id="UP001431783">
    <property type="component" value="Unassembled WGS sequence"/>
</dbReference>
<feature type="signal peptide" evidence="12">
    <location>
        <begin position="1"/>
        <end position="19"/>
    </location>
</feature>
<name>A0AAW1V5J5_9CUCU</name>
<dbReference type="PRINTS" id="PR00722">
    <property type="entry name" value="CHYMOTRYPSIN"/>
</dbReference>
<dbReference type="InterPro" id="IPR018114">
    <property type="entry name" value="TRYPSIN_HIS"/>
</dbReference>
<evidence type="ECO:0000256" key="3">
    <source>
        <dbReference type="ARBA" id="ARBA00022670"/>
    </source>
</evidence>
<keyword evidence="5 11" id="KW-0378">Hydrolase</keyword>
<sequence length="401" mass="44561">MELSMFNIAVLVLLEFASGISIRSGTNQYENSVQNVYINRPKASMTEDEIINRDHLRRKRYLGLSKTYKLNRRYQECVAVGDVKGHCKHIDFCPMKVLSDTPRVLNYLCVIEKTHVGVCCPDDIALSSYEGSQIIQDLPGGGEDYENENTTGCGIPGEGRVMGEHPVQHASVPEWPWIAAIYMPVDPSGQQMCGGSLITDKHILTASHCTDGLKASEIRVRLGEYNFRLKNESRTVDFAVKKIIMHEEFILASYTNDIALLVLERPTSFNSYIWPICLPPRNMNYDGKNALVAGWGRQSYEGELSPVLLEVTVPIWTHKQCVDAFLEAVTDNNICAAAFEGGKDSCTGDSGGPLNYRLENGRWVIIGIVSWGVGCAAKGSPGVYTKVENYLPWIIKNTIAE</sequence>
<dbReference type="GO" id="GO:0006508">
    <property type="term" value="P:proteolysis"/>
    <property type="evidence" value="ECO:0007669"/>
    <property type="project" value="UniProtKB-KW"/>
</dbReference>
<dbReference type="GO" id="GO:0005615">
    <property type="term" value="C:extracellular space"/>
    <property type="evidence" value="ECO:0007669"/>
    <property type="project" value="TreeGrafter"/>
</dbReference>
<dbReference type="InterPro" id="IPR001254">
    <property type="entry name" value="Trypsin_dom"/>
</dbReference>
<evidence type="ECO:0000256" key="10">
    <source>
        <dbReference type="ARBA" id="ARBA00076468"/>
    </source>
</evidence>
<keyword evidence="3 11" id="KW-0645">Protease</keyword>
<evidence type="ECO:0000256" key="8">
    <source>
        <dbReference type="ARBA" id="ARBA00024195"/>
    </source>
</evidence>
<dbReference type="PROSITE" id="PS00134">
    <property type="entry name" value="TRYPSIN_HIS"/>
    <property type="match status" value="1"/>
</dbReference>
<dbReference type="EMBL" id="JARQZJ010000125">
    <property type="protein sequence ID" value="KAK9890318.1"/>
    <property type="molecule type" value="Genomic_DNA"/>
</dbReference>
<evidence type="ECO:0000256" key="11">
    <source>
        <dbReference type="RuleBase" id="RU363034"/>
    </source>
</evidence>
<comment type="subcellular location">
    <subcellularLocation>
        <location evidence="1">Secreted</location>
    </subcellularLocation>
</comment>
<feature type="domain" description="Peptidase S1" evidence="13">
    <location>
        <begin position="161"/>
        <end position="399"/>
    </location>
</feature>
<evidence type="ECO:0000256" key="2">
    <source>
        <dbReference type="ARBA" id="ARBA00022525"/>
    </source>
</evidence>
<dbReference type="AlphaFoldDB" id="A0AAW1V5J5"/>